<accession>A0A9Q0Z304</accession>
<sequence>MLNGTRTGSFPAFGSSHSTLFYHSPVPLDRRSRNQKKLLLFLLSSQNLVFSKSVDLNRLAMSVVRTRSSCVAIRTLSPSTSINRSCAHGSASSGFILFSSLWQLDSF</sequence>
<dbReference type="AlphaFoldDB" id="A0A9Q0Z304"/>
<evidence type="ECO:0000313" key="2">
    <source>
        <dbReference type="Proteomes" id="UP001151532"/>
    </source>
</evidence>
<organism evidence="1 2">
    <name type="scientific">Salix purpurea</name>
    <name type="common">Purple osier willow</name>
    <dbReference type="NCBI Taxonomy" id="77065"/>
    <lineage>
        <taxon>Eukaryota</taxon>
        <taxon>Viridiplantae</taxon>
        <taxon>Streptophyta</taxon>
        <taxon>Embryophyta</taxon>
        <taxon>Tracheophyta</taxon>
        <taxon>Spermatophyta</taxon>
        <taxon>Magnoliopsida</taxon>
        <taxon>eudicotyledons</taxon>
        <taxon>Gunneridae</taxon>
        <taxon>Pentapetalae</taxon>
        <taxon>rosids</taxon>
        <taxon>fabids</taxon>
        <taxon>Malpighiales</taxon>
        <taxon>Salicaceae</taxon>
        <taxon>Saliceae</taxon>
        <taxon>Salix</taxon>
    </lineage>
</organism>
<protein>
    <submittedName>
        <fullName evidence="1">Uncharacterized protein</fullName>
    </submittedName>
</protein>
<dbReference type="Proteomes" id="UP001151532">
    <property type="component" value="Chromosome 10"/>
</dbReference>
<comment type="caution">
    <text evidence="1">The sequence shown here is derived from an EMBL/GenBank/DDBJ whole genome shotgun (WGS) entry which is preliminary data.</text>
</comment>
<reference evidence="1" key="1">
    <citation type="submission" date="2022-11" db="EMBL/GenBank/DDBJ databases">
        <authorList>
            <person name="Hyden B.L."/>
            <person name="Feng K."/>
            <person name="Yates T."/>
            <person name="Jawdy S."/>
            <person name="Smart L.B."/>
            <person name="Muchero W."/>
        </authorList>
    </citation>
    <scope>NUCLEOTIDE SEQUENCE</scope>
    <source>
        <tissue evidence="1">Shoot tip</tissue>
    </source>
</reference>
<dbReference type="EMBL" id="JAPFFK010000014">
    <property type="protein sequence ID" value="KAJ6719308.1"/>
    <property type="molecule type" value="Genomic_DNA"/>
</dbReference>
<reference evidence="1" key="2">
    <citation type="journal article" date="2023" name="Int. J. Mol. Sci.">
        <title>De Novo Assembly and Annotation of 11 Diverse Shrub Willow (Salix) Genomes Reveals Novel Gene Organization in Sex-Linked Regions.</title>
        <authorList>
            <person name="Hyden B."/>
            <person name="Feng K."/>
            <person name="Yates T.B."/>
            <person name="Jawdy S."/>
            <person name="Cereghino C."/>
            <person name="Smart L.B."/>
            <person name="Muchero W."/>
        </authorList>
    </citation>
    <scope>NUCLEOTIDE SEQUENCE</scope>
    <source>
        <tissue evidence="1">Shoot tip</tissue>
    </source>
</reference>
<gene>
    <name evidence="1" type="ORF">OIU79_007043</name>
</gene>
<proteinExistence type="predicted"/>
<keyword evidence="2" id="KW-1185">Reference proteome</keyword>
<name>A0A9Q0Z304_SALPP</name>
<evidence type="ECO:0000313" key="1">
    <source>
        <dbReference type="EMBL" id="KAJ6719308.1"/>
    </source>
</evidence>